<evidence type="ECO:0000313" key="4">
    <source>
        <dbReference type="EMBL" id="OQS06702.1"/>
    </source>
</evidence>
<protein>
    <submittedName>
        <fullName evidence="4">Uncharacterized protein</fullName>
    </submittedName>
</protein>
<evidence type="ECO:0000256" key="2">
    <source>
        <dbReference type="ARBA" id="ARBA00023043"/>
    </source>
</evidence>
<dbReference type="SMART" id="SM00248">
    <property type="entry name" value="ANK"/>
    <property type="match status" value="4"/>
</dbReference>
<dbReference type="Gene3D" id="1.25.40.20">
    <property type="entry name" value="Ankyrin repeat-containing domain"/>
    <property type="match status" value="2"/>
</dbReference>
<dbReference type="OrthoDB" id="194358at2759"/>
<dbReference type="PROSITE" id="PS50297">
    <property type="entry name" value="ANK_REP_REGION"/>
    <property type="match status" value="2"/>
</dbReference>
<dbReference type="GO" id="GO:0085020">
    <property type="term" value="P:protein K6-linked ubiquitination"/>
    <property type="evidence" value="ECO:0007669"/>
    <property type="project" value="TreeGrafter"/>
</dbReference>
<feature type="repeat" description="ANK" evidence="3">
    <location>
        <begin position="215"/>
        <end position="247"/>
    </location>
</feature>
<dbReference type="PANTHER" id="PTHR24171">
    <property type="entry name" value="ANKYRIN REPEAT DOMAIN-CONTAINING PROTEIN 39-RELATED"/>
    <property type="match status" value="1"/>
</dbReference>
<organism evidence="4 5">
    <name type="scientific">Thraustotheca clavata</name>
    <dbReference type="NCBI Taxonomy" id="74557"/>
    <lineage>
        <taxon>Eukaryota</taxon>
        <taxon>Sar</taxon>
        <taxon>Stramenopiles</taxon>
        <taxon>Oomycota</taxon>
        <taxon>Saprolegniomycetes</taxon>
        <taxon>Saprolegniales</taxon>
        <taxon>Achlyaceae</taxon>
        <taxon>Thraustotheca</taxon>
    </lineage>
</organism>
<name>A0A1W0A8S7_9STRA</name>
<dbReference type="InterPro" id="IPR002110">
    <property type="entry name" value="Ankyrin_rpt"/>
</dbReference>
<proteinExistence type="predicted"/>
<dbReference type="GO" id="GO:0004842">
    <property type="term" value="F:ubiquitin-protein transferase activity"/>
    <property type="evidence" value="ECO:0007669"/>
    <property type="project" value="TreeGrafter"/>
</dbReference>
<keyword evidence="5" id="KW-1185">Reference proteome</keyword>
<reference evidence="4 5" key="1">
    <citation type="journal article" date="2014" name="Genome Biol. Evol.">
        <title>The secreted proteins of Achlya hypogyna and Thraustotheca clavata identify the ancestral oomycete secretome and reveal gene acquisitions by horizontal gene transfer.</title>
        <authorList>
            <person name="Misner I."/>
            <person name="Blouin N."/>
            <person name="Leonard G."/>
            <person name="Richards T.A."/>
            <person name="Lane C.E."/>
        </authorList>
    </citation>
    <scope>NUCLEOTIDE SEQUENCE [LARGE SCALE GENOMIC DNA]</scope>
    <source>
        <strain evidence="4 5">ATCC 34112</strain>
    </source>
</reference>
<keyword evidence="1" id="KW-0677">Repeat</keyword>
<evidence type="ECO:0000313" key="5">
    <source>
        <dbReference type="Proteomes" id="UP000243217"/>
    </source>
</evidence>
<sequence length="312" mass="33893">MLSSSLSSLAASLASTANVVQLHTMLHHSVHFPKKVSQLWQHFHELHSSNVVILTKAPLDLDAALINAVTKNSIDILRLVLDYGASVHTKIQDQRTILHSAVALGYAPIASELITRGAIPSLDMLDEAISHQHVEMVKLLLQHIEIDGAVLHHAIASNASPTIVQAVLTAIHDDNVVDELRDNMTPLMLAASKGFARLCDILLDQNADVYAENEDGNTALHFACANGHIYATYSLLQAGADMDMPNLNDESPLDVAAAHLKPLLDCNGVIDESIVLKWQEQLATRGSLLPAPLMKKRAIKYADYNLPSIAED</sequence>
<dbReference type="Pfam" id="PF12796">
    <property type="entry name" value="Ank_2"/>
    <property type="match status" value="2"/>
</dbReference>
<keyword evidence="2 3" id="KW-0040">ANK repeat</keyword>
<evidence type="ECO:0000256" key="3">
    <source>
        <dbReference type="PROSITE-ProRule" id="PRU00023"/>
    </source>
</evidence>
<feature type="repeat" description="ANK" evidence="3">
    <location>
        <begin position="182"/>
        <end position="214"/>
    </location>
</feature>
<dbReference type="PANTHER" id="PTHR24171:SF8">
    <property type="entry name" value="BRCA1-ASSOCIATED RING DOMAIN PROTEIN 1"/>
    <property type="match status" value="1"/>
</dbReference>
<dbReference type="Proteomes" id="UP000243217">
    <property type="component" value="Unassembled WGS sequence"/>
</dbReference>
<gene>
    <name evidence="4" type="ORF">THRCLA_01280</name>
</gene>
<accession>A0A1W0A8S7</accession>
<dbReference type="AlphaFoldDB" id="A0A1W0A8S7"/>
<dbReference type="PROSITE" id="PS50088">
    <property type="entry name" value="ANK_REPEAT"/>
    <property type="match status" value="2"/>
</dbReference>
<evidence type="ECO:0000256" key="1">
    <source>
        <dbReference type="ARBA" id="ARBA00022737"/>
    </source>
</evidence>
<dbReference type="SUPFAM" id="SSF48403">
    <property type="entry name" value="Ankyrin repeat"/>
    <property type="match status" value="1"/>
</dbReference>
<comment type="caution">
    <text evidence="4">The sequence shown here is derived from an EMBL/GenBank/DDBJ whole genome shotgun (WGS) entry which is preliminary data.</text>
</comment>
<dbReference type="STRING" id="74557.A0A1W0A8S7"/>
<dbReference type="EMBL" id="JNBS01000316">
    <property type="protein sequence ID" value="OQS06702.1"/>
    <property type="molecule type" value="Genomic_DNA"/>
</dbReference>
<dbReference type="InterPro" id="IPR036770">
    <property type="entry name" value="Ankyrin_rpt-contain_sf"/>
</dbReference>